<keyword evidence="3 7" id="KW-0808">Transferase</keyword>
<dbReference type="SMART" id="SM00904">
    <property type="entry name" value="Flavokinase"/>
    <property type="match status" value="1"/>
</dbReference>
<dbReference type="InterPro" id="IPR015865">
    <property type="entry name" value="Riboflavin_kinase_bac/euk"/>
</dbReference>
<evidence type="ECO:0000256" key="4">
    <source>
        <dbReference type="ARBA" id="ARBA00022741"/>
    </source>
</evidence>
<gene>
    <name evidence="9" type="ORF">SAMN04488081_2328</name>
</gene>
<keyword evidence="7" id="KW-0274">FAD</keyword>
<dbReference type="Gene3D" id="2.40.30.30">
    <property type="entry name" value="Riboflavin kinase-like"/>
    <property type="match status" value="1"/>
</dbReference>
<evidence type="ECO:0000256" key="5">
    <source>
        <dbReference type="ARBA" id="ARBA00022840"/>
    </source>
</evidence>
<dbReference type="Pfam" id="PF01687">
    <property type="entry name" value="Flavokinase"/>
    <property type="match status" value="1"/>
</dbReference>
<dbReference type="PANTHER" id="PTHR22749">
    <property type="entry name" value="RIBOFLAVIN KINASE/FMN ADENYLYLTRANSFERASE"/>
    <property type="match status" value="1"/>
</dbReference>
<dbReference type="InterPro" id="IPR023465">
    <property type="entry name" value="Riboflavin_kinase_dom_sf"/>
</dbReference>
<dbReference type="GO" id="GO:0016301">
    <property type="term" value="F:kinase activity"/>
    <property type="evidence" value="ECO:0007669"/>
    <property type="project" value="UniProtKB-KW"/>
</dbReference>
<evidence type="ECO:0000256" key="7">
    <source>
        <dbReference type="PIRNR" id="PIRNR004491"/>
    </source>
</evidence>
<dbReference type="PANTHER" id="PTHR22749:SF6">
    <property type="entry name" value="RIBOFLAVIN KINASE"/>
    <property type="match status" value="1"/>
</dbReference>
<dbReference type="SUPFAM" id="SSF52374">
    <property type="entry name" value="Nucleotidylyl transferase"/>
    <property type="match status" value="1"/>
</dbReference>
<dbReference type="EMBL" id="FNOS01000006">
    <property type="protein sequence ID" value="SDY20319.1"/>
    <property type="molecule type" value="Genomic_DNA"/>
</dbReference>
<evidence type="ECO:0000256" key="2">
    <source>
        <dbReference type="ARBA" id="ARBA00022643"/>
    </source>
</evidence>
<comment type="catalytic activity">
    <reaction evidence="7">
        <text>FMN + ATP + H(+) = FAD + diphosphate</text>
        <dbReference type="Rhea" id="RHEA:17237"/>
        <dbReference type="ChEBI" id="CHEBI:15378"/>
        <dbReference type="ChEBI" id="CHEBI:30616"/>
        <dbReference type="ChEBI" id="CHEBI:33019"/>
        <dbReference type="ChEBI" id="CHEBI:57692"/>
        <dbReference type="ChEBI" id="CHEBI:58210"/>
        <dbReference type="EC" id="2.7.7.2"/>
    </reaction>
</comment>
<dbReference type="InterPro" id="IPR004821">
    <property type="entry name" value="Cyt_trans-like"/>
</dbReference>
<comment type="pathway">
    <text evidence="7">Cofactor biosynthesis; FAD biosynthesis; FAD from FMN: step 1/1.</text>
</comment>
<dbReference type="RefSeq" id="WP_093107887.1">
    <property type="nucleotide sequence ID" value="NZ_FNOS01000006.1"/>
</dbReference>
<dbReference type="Proteomes" id="UP000198647">
    <property type="component" value="Unassembled WGS sequence"/>
</dbReference>
<comment type="pathway">
    <text evidence="7">Cofactor biosynthesis; FMN biosynthesis; FMN from riboflavin (ATP route): step 1/1.</text>
</comment>
<evidence type="ECO:0000259" key="8">
    <source>
        <dbReference type="SMART" id="SM00904"/>
    </source>
</evidence>
<keyword evidence="4 7" id="KW-0547">Nucleotide-binding</keyword>
<evidence type="ECO:0000256" key="3">
    <source>
        <dbReference type="ARBA" id="ARBA00022679"/>
    </source>
</evidence>
<keyword evidence="10" id="KW-1185">Reference proteome</keyword>
<evidence type="ECO:0000256" key="6">
    <source>
        <dbReference type="ARBA" id="ARBA00047880"/>
    </source>
</evidence>
<dbReference type="GO" id="GO:0016779">
    <property type="term" value="F:nucleotidyltransferase activity"/>
    <property type="evidence" value="ECO:0007669"/>
    <property type="project" value="UniProtKB-KW"/>
</dbReference>
<evidence type="ECO:0000256" key="1">
    <source>
        <dbReference type="ARBA" id="ARBA00022630"/>
    </source>
</evidence>
<organism evidence="9 10">
    <name type="scientific">Salimicrobium album</name>
    <dbReference type="NCBI Taxonomy" id="50717"/>
    <lineage>
        <taxon>Bacteria</taxon>
        <taxon>Bacillati</taxon>
        <taxon>Bacillota</taxon>
        <taxon>Bacilli</taxon>
        <taxon>Bacillales</taxon>
        <taxon>Bacillaceae</taxon>
        <taxon>Salimicrobium</taxon>
    </lineage>
</organism>
<name>A0A1H3HZP6_9BACI</name>
<keyword evidence="2 7" id="KW-0288">FMN</keyword>
<dbReference type="InterPro" id="IPR014729">
    <property type="entry name" value="Rossmann-like_a/b/a_fold"/>
</dbReference>
<sequence>MKINDWSQVQKTEGPLTLVIADFDGMHLGHYNLLRQARKRGHQIAVLDTSVKKERLLTPFHHKKELLESFGIDFYYKKSDEENIRQGVETLAPSHVIIEEENSAVRDAEVFSIQHVSAPEIRTLIEEGKVEAATAKLGRPYAMKATVTRGQALGRELGFPTINLGGADEYVNPAPGVYIGSLLIHEETPRSYYVLISAGYRPTVKGTTYKVEAYILDFQEDIYDRDITLSFLRHMRGEVDFDGLDALVEQMKQDEIDAREVLGLQQRKGD</sequence>
<keyword evidence="7 9" id="KW-0548">Nucleotidyltransferase</keyword>
<dbReference type="InterPro" id="IPR002606">
    <property type="entry name" value="Riboflavin_kinase_bac"/>
</dbReference>
<protein>
    <recommendedName>
        <fullName evidence="7">Riboflavin biosynthesis protein</fullName>
    </recommendedName>
    <domain>
        <recommendedName>
            <fullName evidence="7">Riboflavin kinase</fullName>
            <ecNumber evidence="7">2.7.1.26</ecNumber>
        </recommendedName>
        <alternativeName>
            <fullName evidence="7">Flavokinase</fullName>
        </alternativeName>
    </domain>
    <domain>
        <recommendedName>
            <fullName evidence="7">FMN adenylyltransferase</fullName>
            <ecNumber evidence="7">2.7.7.2</ecNumber>
        </recommendedName>
        <alternativeName>
            <fullName evidence="7">FAD pyrophosphorylase</fullName>
        </alternativeName>
        <alternativeName>
            <fullName evidence="7">FAD synthase</fullName>
        </alternativeName>
    </domain>
</protein>
<keyword evidence="5 7" id="KW-0067">ATP-binding</keyword>
<dbReference type="SUPFAM" id="SSF82114">
    <property type="entry name" value="Riboflavin kinase-like"/>
    <property type="match status" value="1"/>
</dbReference>
<dbReference type="InterPro" id="IPR023468">
    <property type="entry name" value="Riboflavin_kinase"/>
</dbReference>
<dbReference type="EC" id="2.7.1.26" evidence="7"/>
<evidence type="ECO:0000313" key="10">
    <source>
        <dbReference type="Proteomes" id="UP000198647"/>
    </source>
</evidence>
<comment type="catalytic activity">
    <reaction evidence="6 7">
        <text>riboflavin + ATP = FMN + ADP + H(+)</text>
        <dbReference type="Rhea" id="RHEA:14357"/>
        <dbReference type="ChEBI" id="CHEBI:15378"/>
        <dbReference type="ChEBI" id="CHEBI:30616"/>
        <dbReference type="ChEBI" id="CHEBI:57986"/>
        <dbReference type="ChEBI" id="CHEBI:58210"/>
        <dbReference type="ChEBI" id="CHEBI:456216"/>
        <dbReference type="EC" id="2.7.1.26"/>
    </reaction>
</comment>
<dbReference type="PIRSF" id="PIRSF004491">
    <property type="entry name" value="FAD_Synth"/>
    <property type="match status" value="1"/>
</dbReference>
<comment type="similarity">
    <text evidence="7">Belongs to the ribF family.</text>
</comment>
<accession>A0A1H3HZP6</accession>
<dbReference type="Gene3D" id="3.40.50.620">
    <property type="entry name" value="HUPs"/>
    <property type="match status" value="1"/>
</dbReference>
<dbReference type="EC" id="2.7.7.2" evidence="7"/>
<keyword evidence="7 9" id="KW-0418">Kinase</keyword>
<feature type="domain" description="Riboflavin kinase" evidence="8">
    <location>
        <begin position="136"/>
        <end position="263"/>
    </location>
</feature>
<reference evidence="9 10" key="1">
    <citation type="submission" date="2016-10" db="EMBL/GenBank/DDBJ databases">
        <authorList>
            <person name="Varghese N."/>
            <person name="Submissions S."/>
        </authorList>
    </citation>
    <scope>NUCLEOTIDE SEQUENCE [LARGE SCALE GENOMIC DNA]</scope>
    <source>
        <strain evidence="9 10">DSM 20748</strain>
    </source>
</reference>
<proteinExistence type="inferred from homology"/>
<evidence type="ECO:0000313" key="9">
    <source>
        <dbReference type="EMBL" id="SDY20319.1"/>
    </source>
</evidence>
<comment type="caution">
    <text evidence="9">The sequence shown here is derived from an EMBL/GenBank/DDBJ whole genome shotgun (WGS) entry which is preliminary data.</text>
</comment>
<dbReference type="Pfam" id="PF01467">
    <property type="entry name" value="CTP_transf_like"/>
    <property type="match status" value="1"/>
</dbReference>
<keyword evidence="1 7" id="KW-0285">Flavoprotein</keyword>